<sequence length="82" mass="9353">MNSHRSDFQLAEGKSDQPLLVGGHVLTLTQHPQTKWNDLWLLTEILHEGKQPQVLEESVTSDTTALKDDFHQGCRNRFQATQ</sequence>
<dbReference type="AlphaFoldDB" id="A0A5E7DQK1"/>
<dbReference type="EMBL" id="CABVHX010000013">
    <property type="protein sequence ID" value="VVO09472.1"/>
    <property type="molecule type" value="Genomic_DNA"/>
</dbReference>
<organism evidence="1 2">
    <name type="scientific">Pseudomonas fluorescens</name>
    <dbReference type="NCBI Taxonomy" id="294"/>
    <lineage>
        <taxon>Bacteria</taxon>
        <taxon>Pseudomonadati</taxon>
        <taxon>Pseudomonadota</taxon>
        <taxon>Gammaproteobacteria</taxon>
        <taxon>Pseudomonadales</taxon>
        <taxon>Pseudomonadaceae</taxon>
        <taxon>Pseudomonas</taxon>
    </lineage>
</organism>
<protein>
    <submittedName>
        <fullName evidence="1">Uncharacterized protein</fullName>
    </submittedName>
</protein>
<gene>
    <name evidence="1" type="ORF">PS718_03317</name>
</gene>
<evidence type="ECO:0000313" key="1">
    <source>
        <dbReference type="EMBL" id="VVO09472.1"/>
    </source>
</evidence>
<dbReference type="Gene3D" id="2.30.110.50">
    <property type="match status" value="1"/>
</dbReference>
<evidence type="ECO:0000313" key="2">
    <source>
        <dbReference type="Proteomes" id="UP000325375"/>
    </source>
</evidence>
<dbReference type="SUPFAM" id="SSF69279">
    <property type="entry name" value="Phage tail proteins"/>
    <property type="match status" value="1"/>
</dbReference>
<proteinExistence type="predicted"/>
<dbReference type="Proteomes" id="UP000325375">
    <property type="component" value="Unassembled WGS sequence"/>
</dbReference>
<accession>A0A5E7DQK1</accession>
<reference evidence="1 2" key="1">
    <citation type="submission" date="2019-09" db="EMBL/GenBank/DDBJ databases">
        <authorList>
            <person name="Chandra G."/>
            <person name="Truman W A."/>
        </authorList>
    </citation>
    <scope>NUCLEOTIDE SEQUENCE [LARGE SCALE GENOMIC DNA]</scope>
    <source>
        <strain evidence="1">PS718</strain>
    </source>
</reference>
<name>A0A5E7DQK1_PSEFL</name>